<evidence type="ECO:0000259" key="1">
    <source>
        <dbReference type="PROSITE" id="PS51186"/>
    </source>
</evidence>
<name>A0A2H9TQP3_9FUNG</name>
<organism evidence="2 3">
    <name type="scientific">Paramicrosporidium saccamoebae</name>
    <dbReference type="NCBI Taxonomy" id="1246581"/>
    <lineage>
        <taxon>Eukaryota</taxon>
        <taxon>Fungi</taxon>
        <taxon>Fungi incertae sedis</taxon>
        <taxon>Cryptomycota</taxon>
        <taxon>Cryptomycota incertae sedis</taxon>
        <taxon>Paramicrosporidium</taxon>
    </lineage>
</organism>
<evidence type="ECO:0000313" key="3">
    <source>
        <dbReference type="Proteomes" id="UP000240830"/>
    </source>
</evidence>
<keyword evidence="3" id="KW-1185">Reference proteome</keyword>
<gene>
    <name evidence="2" type="ORF">PSACC_00103</name>
</gene>
<comment type="caution">
    <text evidence="2">The sequence shown here is derived from an EMBL/GenBank/DDBJ whole genome shotgun (WGS) entry which is preliminary data.</text>
</comment>
<dbReference type="SUPFAM" id="SSF55729">
    <property type="entry name" value="Acyl-CoA N-acyltransferases (Nat)"/>
    <property type="match status" value="1"/>
</dbReference>
<reference evidence="2 3" key="1">
    <citation type="submission" date="2016-10" db="EMBL/GenBank/DDBJ databases">
        <title>The genome of Paramicrosporidium saccamoebae is the missing link in understanding Cryptomycota and Microsporidia evolution.</title>
        <authorList>
            <person name="Quandt C.A."/>
            <person name="Beaudet D."/>
            <person name="Corsaro D."/>
            <person name="Michel R."/>
            <person name="Corradi N."/>
            <person name="James T."/>
        </authorList>
    </citation>
    <scope>NUCLEOTIDE SEQUENCE [LARGE SCALE GENOMIC DNA]</scope>
    <source>
        <strain evidence="2 3">KSL3</strain>
    </source>
</reference>
<sequence>MTASWMNSVSSVLSANALVFESGFERLKQPGWWALKHIQPPKPGTMYLNDLKSRRKRADEDYFAESDLAPPLPISRSPATLDTAQTLLYSKHFANRIPNVSALLPSQAEATPTTVKAAQEIKRKLVERLLRVDSKLLQEALANSPAPPFQSVACADYPRPKEMELKRSDGRDLGHTPSLKELRRLHKVAKPANYVRASPHENELLEMCLRISDPDTTLNRFKRKLVMRRMKRRVGLGIFDIDGFMYRYLKSNDPLTFPNVNTLSHVPADSSPDDGKTFYDVPYRRDPCLSFLAKLNGTSCVIPQYPSELVSPFTGLRLSRFYHREHIVRPQKLRLLEELRQCRSSGDYTTAPIDFMPVRREWLPQTNRLLQEFFWPAVDMTEALDYPDFGIIVLYRKLVIGCAFVTPDGYMTYFMIHPEWADSGLGSILLYILLTKVAPPHLDLTLHVSATNPALILYQKFGFKAEEYVVNFYDKYFKSSEGLPGALYTYSKNAYYMRYRR</sequence>
<dbReference type="InterPro" id="IPR016181">
    <property type="entry name" value="Acyl_CoA_acyltransferase"/>
</dbReference>
<dbReference type="AlphaFoldDB" id="A0A2H9TQP3"/>
<feature type="domain" description="N-acetyltransferase" evidence="1">
    <location>
        <begin position="353"/>
        <end position="501"/>
    </location>
</feature>
<dbReference type="PROSITE" id="PS51186">
    <property type="entry name" value="GNAT"/>
    <property type="match status" value="1"/>
</dbReference>
<dbReference type="GO" id="GO:0016747">
    <property type="term" value="F:acyltransferase activity, transferring groups other than amino-acyl groups"/>
    <property type="evidence" value="ECO:0007669"/>
    <property type="project" value="InterPro"/>
</dbReference>
<protein>
    <recommendedName>
        <fullName evidence="1">N-acetyltransferase domain-containing protein</fullName>
    </recommendedName>
</protein>
<dbReference type="Proteomes" id="UP000240830">
    <property type="component" value="Unassembled WGS sequence"/>
</dbReference>
<accession>A0A2H9TQP3</accession>
<dbReference type="InterPro" id="IPR000182">
    <property type="entry name" value="GNAT_dom"/>
</dbReference>
<dbReference type="EMBL" id="MTSL01000010">
    <property type="protein sequence ID" value="PJF20078.1"/>
    <property type="molecule type" value="Genomic_DNA"/>
</dbReference>
<evidence type="ECO:0000313" key="2">
    <source>
        <dbReference type="EMBL" id="PJF20078.1"/>
    </source>
</evidence>
<dbReference type="Pfam" id="PF13508">
    <property type="entry name" value="Acetyltransf_7"/>
    <property type="match status" value="1"/>
</dbReference>
<dbReference type="OrthoDB" id="4080456at2759"/>
<dbReference type="Gene3D" id="3.40.630.30">
    <property type="match status" value="1"/>
</dbReference>
<proteinExistence type="predicted"/>
<dbReference type="STRING" id="1246581.A0A2H9TQP3"/>